<reference evidence="3 4" key="1">
    <citation type="journal article" date="2011" name="MBio">
        <title>Genome variation in Cryptococcus gattii, an emerging pathogen of immunocompetent hosts.</title>
        <authorList>
            <person name="D'Souza C.A."/>
            <person name="Kronstad J.W."/>
            <person name="Taylor G."/>
            <person name="Warren R."/>
            <person name="Yuen M."/>
            <person name="Hu G."/>
            <person name="Jung W.H."/>
            <person name="Sham A."/>
            <person name="Kidd S.E."/>
            <person name="Tangen K."/>
            <person name="Lee N."/>
            <person name="Zeilmaker T."/>
            <person name="Sawkins J."/>
            <person name="McVicker G."/>
            <person name="Shah S."/>
            <person name="Gnerre S."/>
            <person name="Griggs A."/>
            <person name="Zeng Q."/>
            <person name="Bartlett K."/>
            <person name="Li W."/>
            <person name="Wang X."/>
            <person name="Heitman J."/>
            <person name="Stajich J.E."/>
            <person name="Fraser J.A."/>
            <person name="Meyer W."/>
            <person name="Carter D."/>
            <person name="Schein J."/>
            <person name="Krzywinski M."/>
            <person name="Kwon-Chung K.J."/>
            <person name="Varma A."/>
            <person name="Wang J."/>
            <person name="Brunham R."/>
            <person name="Fyfe M."/>
            <person name="Ouellette B.F."/>
            <person name="Siddiqui A."/>
            <person name="Marra M."/>
            <person name="Jones S."/>
            <person name="Holt R."/>
            <person name="Birren B.W."/>
            <person name="Galagan J.E."/>
            <person name="Cuomo C.A."/>
        </authorList>
    </citation>
    <scope>NUCLEOTIDE SEQUENCE [LARGE SCALE GENOMIC DNA]</scope>
    <source>
        <strain evidence="3 4">R265</strain>
    </source>
</reference>
<evidence type="ECO:0000313" key="4">
    <source>
        <dbReference type="Proteomes" id="UP000029445"/>
    </source>
</evidence>
<name>A0A095ER87_CRYD2</name>
<keyword evidence="2" id="KW-1133">Transmembrane helix</keyword>
<dbReference type="OMA" id="KGHRWAA"/>
<dbReference type="OrthoDB" id="61370at2759"/>
<dbReference type="EMBL" id="CP025764">
    <property type="protein sequence ID" value="KGB79383.1"/>
    <property type="molecule type" value="Genomic_DNA"/>
</dbReference>
<accession>A0A095ER87</accession>
<evidence type="ECO:0000256" key="2">
    <source>
        <dbReference type="SAM" id="Phobius"/>
    </source>
</evidence>
<dbReference type="RefSeq" id="XP_062885060.1">
    <property type="nucleotide sequence ID" value="XM_063029105.1"/>
</dbReference>
<protein>
    <submittedName>
        <fullName evidence="3">Uncharacterized protein</fullName>
    </submittedName>
</protein>
<proteinExistence type="predicted"/>
<dbReference type="Proteomes" id="UP000029445">
    <property type="component" value="Chromosome 6"/>
</dbReference>
<dbReference type="KEGG" id="cdeu:CNBG_5221"/>
<keyword evidence="4" id="KW-1185">Reference proteome</keyword>
<dbReference type="AlphaFoldDB" id="A0A095ER87"/>
<feature type="region of interest" description="Disordered" evidence="1">
    <location>
        <begin position="309"/>
        <end position="330"/>
    </location>
</feature>
<dbReference type="GeneID" id="88181380"/>
<feature type="transmembrane region" description="Helical" evidence="2">
    <location>
        <begin position="146"/>
        <end position="167"/>
    </location>
</feature>
<feature type="transmembrane region" description="Helical" evidence="2">
    <location>
        <begin position="24"/>
        <end position="44"/>
    </location>
</feature>
<feature type="transmembrane region" description="Helical" evidence="2">
    <location>
        <begin position="228"/>
        <end position="249"/>
    </location>
</feature>
<gene>
    <name evidence="3" type="ORF">CNBG_5221</name>
</gene>
<feature type="transmembrane region" description="Helical" evidence="2">
    <location>
        <begin position="188"/>
        <end position="208"/>
    </location>
</feature>
<sequence length="330" mass="35836">MPLTVNELHPHRIKRHYTVRKSPYLVSLVLLLAATSLTLLNIYVPRLIHVKGRTPGPTTFETRYGLYKRCTRSLAVPNSTLAFLESAHPLPTGVELPLVDIFGIEGPTGDPSEGAGNQWVCQNFPTRSECQQFGEKFCVLWSTSGYAAQLSLVPCLASLISLLFIFLHRGERTARAKARRQQWKLVSGTMLIHCLLQILSIALILHVLRTDARFESKGSHLDHSFSFGVASAIVSLIQALLLTFTGLAARAGKPWAAGQSALKSSNHRRTHSGRVVVVPEGIPVPPHEAVTVGEVRAVQEAGEANERTGLLDGYEGNVAGGGSQRATDAV</sequence>
<evidence type="ECO:0000313" key="3">
    <source>
        <dbReference type="EMBL" id="KGB79383.1"/>
    </source>
</evidence>
<keyword evidence="2" id="KW-0472">Membrane</keyword>
<reference evidence="3 4" key="2">
    <citation type="journal article" date="2018" name="Proc. Natl. Acad. Sci.">
        <title>RNAi is a critical determinant of centromere evolution in closely related fungi.</title>
        <authorList>
            <person name="Yadav V."/>
            <person name="Sun S."/>
            <person name="Billmyre R.B."/>
            <person name="Thimmappa B.C."/>
            <person name="Shea T."/>
            <person name="Lintner R."/>
            <person name="Bakkeren G."/>
            <person name="Cuomo C.A."/>
            <person name="Heitman J."/>
            <person name="Sanyal K."/>
        </authorList>
    </citation>
    <scope>NUCLEOTIDE SEQUENCE [LARGE SCALE GENOMIC DNA]</scope>
    <source>
        <strain evidence="3 4">R265</strain>
    </source>
</reference>
<organism evidence="3 4">
    <name type="scientific">Cryptococcus deuterogattii (strain R265)</name>
    <name type="common">Cryptococcus gattii VGII (strain R265)</name>
    <dbReference type="NCBI Taxonomy" id="294750"/>
    <lineage>
        <taxon>Eukaryota</taxon>
        <taxon>Fungi</taxon>
        <taxon>Dikarya</taxon>
        <taxon>Basidiomycota</taxon>
        <taxon>Agaricomycotina</taxon>
        <taxon>Tremellomycetes</taxon>
        <taxon>Tremellales</taxon>
        <taxon>Cryptococcaceae</taxon>
        <taxon>Cryptococcus</taxon>
        <taxon>Cryptococcus gattii species complex</taxon>
    </lineage>
</organism>
<evidence type="ECO:0000256" key="1">
    <source>
        <dbReference type="SAM" id="MobiDB-lite"/>
    </source>
</evidence>
<dbReference type="HOGENOM" id="CLU_842032_0_0_1"/>
<keyword evidence="2" id="KW-0812">Transmembrane</keyword>
<dbReference type="VEuPathDB" id="FungiDB:CNBG_5221"/>